<protein>
    <submittedName>
        <fullName evidence="1">Uncharacterized protein</fullName>
    </submittedName>
</protein>
<comment type="caution">
    <text evidence="1">The sequence shown here is derived from an EMBL/GenBank/DDBJ whole genome shotgun (WGS) entry which is preliminary data.</text>
</comment>
<organism evidence="1 2">
    <name type="scientific">Comamonas thiooxydans</name>
    <dbReference type="NCBI Taxonomy" id="363952"/>
    <lineage>
        <taxon>Bacteria</taxon>
        <taxon>Pseudomonadati</taxon>
        <taxon>Pseudomonadota</taxon>
        <taxon>Betaproteobacteria</taxon>
        <taxon>Burkholderiales</taxon>
        <taxon>Comamonadaceae</taxon>
        <taxon>Comamonas</taxon>
    </lineage>
</organism>
<evidence type="ECO:0000313" key="2">
    <source>
        <dbReference type="Proteomes" id="UP000029567"/>
    </source>
</evidence>
<dbReference type="Proteomes" id="UP000029567">
    <property type="component" value="Unassembled WGS sequence"/>
</dbReference>
<name>A0A0E3BG08_9BURK</name>
<accession>A0A0E3BG08</accession>
<sequence length="43" mass="4940">MHVMTIAADEIGSVILEIKSGEIMIHGLYREHQGIDRHIWSHD</sequence>
<gene>
    <name evidence="1" type="ORF">P245_12315</name>
</gene>
<proteinExistence type="predicted"/>
<evidence type="ECO:0000313" key="1">
    <source>
        <dbReference type="EMBL" id="KGG92257.1"/>
    </source>
</evidence>
<dbReference type="AlphaFoldDB" id="A0A0E3BG08"/>
<dbReference type="EMBL" id="AWTN01000089">
    <property type="protein sequence ID" value="KGG92257.1"/>
    <property type="molecule type" value="Genomic_DNA"/>
</dbReference>
<reference evidence="1 2" key="1">
    <citation type="submission" date="2013-09" db="EMBL/GenBank/DDBJ databases">
        <title>High correlation between genotypes and phenotypes of environmental bacteria Comamonas testosteroni strains.</title>
        <authorList>
            <person name="Liu L."/>
            <person name="Zhu W."/>
            <person name="Xia X."/>
            <person name="Xu B."/>
            <person name="Luo M."/>
            <person name="Wang G."/>
        </authorList>
    </citation>
    <scope>NUCLEOTIDE SEQUENCE [LARGE SCALE GENOMIC DNA]</scope>
    <source>
        <strain evidence="1 2">JL14</strain>
    </source>
</reference>